<dbReference type="InterPro" id="IPR037066">
    <property type="entry name" value="Plug_dom_sf"/>
</dbReference>
<feature type="chain" id="PRO_5013787764" evidence="10">
    <location>
        <begin position="29"/>
        <end position="958"/>
    </location>
</feature>
<evidence type="ECO:0000256" key="10">
    <source>
        <dbReference type="SAM" id="SignalP"/>
    </source>
</evidence>
<keyword evidence="13" id="KW-0675">Receptor</keyword>
<dbReference type="GO" id="GO:0009279">
    <property type="term" value="C:cell outer membrane"/>
    <property type="evidence" value="ECO:0007669"/>
    <property type="project" value="UniProtKB-SubCell"/>
</dbReference>
<dbReference type="Gene3D" id="2.40.170.20">
    <property type="entry name" value="TonB-dependent receptor, beta-barrel domain"/>
    <property type="match status" value="1"/>
</dbReference>
<evidence type="ECO:0000259" key="12">
    <source>
        <dbReference type="Pfam" id="PF07715"/>
    </source>
</evidence>
<dbReference type="Pfam" id="PF00593">
    <property type="entry name" value="TonB_dep_Rec_b-barrel"/>
    <property type="match status" value="1"/>
</dbReference>
<accession>A0A2G4YQG4</accession>
<gene>
    <name evidence="13" type="ORF">CRD36_12200</name>
</gene>
<dbReference type="EMBL" id="PDEM01000024">
    <property type="protein sequence ID" value="PHZ84559.1"/>
    <property type="molecule type" value="Genomic_DNA"/>
</dbReference>
<keyword evidence="4 8" id="KW-0812">Transmembrane</keyword>
<feature type="domain" description="TonB-dependent receptor plug" evidence="12">
    <location>
        <begin position="58"/>
        <end position="168"/>
    </location>
</feature>
<comment type="subcellular location">
    <subcellularLocation>
        <location evidence="1 8">Cell outer membrane</location>
        <topology evidence="1 8">Multi-pass membrane protein</topology>
    </subcellularLocation>
</comment>
<proteinExistence type="inferred from homology"/>
<sequence>MTISRNIRRSLISTTALCASTFFLPLYAAAEDAATAEDENVFEEVVVTGSRIIRKDIESVSPITVTNAEEIKFSGHMRIEDMLNGLPQLEAAEHAYEGNGTSGVATLDLRGLGSNRTLVLVNGRRMQPGGVKSYSVDINQIPSSLLKRVEVLTGGASTTYGADAVAGVVNFIIDDTFEGVKVSAGVGAYQHNNNNSYMQGLLDDAGYDYPKGSALDGASYNFDVAMGGSFADGRGHVSMYANYRQTNELHMDSRDYSSCALLTNSCGGSANAVIPNFDFWNVDQGTGEIDFTTERWVQMDANGGFSAFDDNYYNYAPVNHWQRPDKRFAGGGFLTYELSDNAKAYMEVMMARDTTTGQYAPSGTFFNDNYKMKCSSPLLSAAQVADICGTFGLSGDDEFAFDVGKRNVEGGPRQNQFTHNSLRFVVGVKGDITDNWRYDTSLTYGATSSEDTYVNDFFAPNIQAALDVNLDADGNMQCANEVARKDGCVPYTLFSNDVTAEQANYLTATGILSGLTEETVFNGFVSGDLPLTLADDPVQAVFGLEYRKEHYRRTSDNLFENGQLLGNGGAVRSVDGSYDVKELFSELYVPLVQNKEFIQDLVLELGLRVSDYSTTGTVATYKAGLNWQVNDSVKFRGSYNRASRAPNVVELYSPQRLALWDGTDPCAGATPIFTAAQCANTGVSAAQYGNISVSSAGQYNEFIGGNPDLDKETGDTFTVGFVATPVEGLTLNVDYWNIKISGLIGGISSQLALDKCGETGSAVFCDLVNRGPSGSLWRGTTAAITSTNQNLGYTKQSGIDFAGDYVMEMGEGSLNFKLLGSYLIDKFTQSLPGEADSEYDCVGRINGNCYPTPKWRHTASVIYNSGDFWQVGLKWRYFGKVTNPDSERDNKDISAYSYLDLSAGFKLSDNVDLAMGINNILDRDPPMLNSTNSTTGNTKPGTYDPLGRRLFATITAQF</sequence>
<keyword evidence="5 9" id="KW-0798">TonB box</keyword>
<dbReference type="InterPro" id="IPR039426">
    <property type="entry name" value="TonB-dep_rcpt-like"/>
</dbReference>
<comment type="similarity">
    <text evidence="8 9">Belongs to the TonB-dependent receptor family.</text>
</comment>
<organism evidence="13 14">
    <name type="scientific">Paremcibacter congregatus</name>
    <dbReference type="NCBI Taxonomy" id="2043170"/>
    <lineage>
        <taxon>Bacteria</taxon>
        <taxon>Pseudomonadati</taxon>
        <taxon>Pseudomonadota</taxon>
        <taxon>Alphaproteobacteria</taxon>
        <taxon>Emcibacterales</taxon>
        <taxon>Emcibacteraceae</taxon>
        <taxon>Paremcibacter</taxon>
    </lineage>
</organism>
<dbReference type="Pfam" id="PF07715">
    <property type="entry name" value="Plug"/>
    <property type="match status" value="1"/>
</dbReference>
<keyword evidence="6 8" id="KW-0472">Membrane</keyword>
<keyword evidence="14" id="KW-1185">Reference proteome</keyword>
<evidence type="ECO:0000256" key="8">
    <source>
        <dbReference type="PROSITE-ProRule" id="PRU01360"/>
    </source>
</evidence>
<evidence type="ECO:0000313" key="13">
    <source>
        <dbReference type="EMBL" id="PHZ84559.1"/>
    </source>
</evidence>
<reference evidence="13 14" key="1">
    <citation type="submission" date="2017-10" db="EMBL/GenBank/DDBJ databases">
        <title>Frigbacter circumglobatus gen. nov. sp. nov., isolated from sediment cultured in situ.</title>
        <authorList>
            <person name="Zhao Z."/>
        </authorList>
    </citation>
    <scope>NUCLEOTIDE SEQUENCE [LARGE SCALE GENOMIC DNA]</scope>
    <source>
        <strain evidence="13 14">ZYL</strain>
    </source>
</reference>
<dbReference type="Proteomes" id="UP000229730">
    <property type="component" value="Unassembled WGS sequence"/>
</dbReference>
<evidence type="ECO:0000256" key="4">
    <source>
        <dbReference type="ARBA" id="ARBA00022692"/>
    </source>
</evidence>
<evidence type="ECO:0000256" key="7">
    <source>
        <dbReference type="ARBA" id="ARBA00023237"/>
    </source>
</evidence>
<keyword evidence="10" id="KW-0732">Signal</keyword>
<evidence type="ECO:0000313" key="14">
    <source>
        <dbReference type="Proteomes" id="UP000229730"/>
    </source>
</evidence>
<dbReference type="InterPro" id="IPR036942">
    <property type="entry name" value="Beta-barrel_TonB_sf"/>
</dbReference>
<evidence type="ECO:0000256" key="3">
    <source>
        <dbReference type="ARBA" id="ARBA00022452"/>
    </source>
</evidence>
<dbReference type="AlphaFoldDB" id="A0A2G4YQG4"/>
<evidence type="ECO:0000256" key="6">
    <source>
        <dbReference type="ARBA" id="ARBA00023136"/>
    </source>
</evidence>
<evidence type="ECO:0000256" key="5">
    <source>
        <dbReference type="ARBA" id="ARBA00023077"/>
    </source>
</evidence>
<dbReference type="PROSITE" id="PS52016">
    <property type="entry name" value="TONB_DEPENDENT_REC_3"/>
    <property type="match status" value="1"/>
</dbReference>
<dbReference type="InterPro" id="IPR012910">
    <property type="entry name" value="Plug_dom"/>
</dbReference>
<comment type="caution">
    <text evidence="13">The sequence shown here is derived from an EMBL/GenBank/DDBJ whole genome shotgun (WGS) entry which is preliminary data.</text>
</comment>
<keyword evidence="2 8" id="KW-0813">Transport</keyword>
<evidence type="ECO:0000259" key="11">
    <source>
        <dbReference type="Pfam" id="PF00593"/>
    </source>
</evidence>
<feature type="domain" description="TonB-dependent receptor-like beta-barrel" evidence="11">
    <location>
        <begin position="415"/>
        <end position="920"/>
    </location>
</feature>
<dbReference type="SUPFAM" id="SSF56935">
    <property type="entry name" value="Porins"/>
    <property type="match status" value="1"/>
</dbReference>
<name>A0A2G4YQG4_9PROT</name>
<dbReference type="InterPro" id="IPR000531">
    <property type="entry name" value="Beta-barrel_TonB"/>
</dbReference>
<dbReference type="PANTHER" id="PTHR47234:SF2">
    <property type="entry name" value="TONB-DEPENDENT RECEPTOR"/>
    <property type="match status" value="1"/>
</dbReference>
<protein>
    <submittedName>
        <fullName evidence="13">TonB-dependent receptor</fullName>
    </submittedName>
</protein>
<evidence type="ECO:0000256" key="2">
    <source>
        <dbReference type="ARBA" id="ARBA00022448"/>
    </source>
</evidence>
<evidence type="ECO:0000256" key="1">
    <source>
        <dbReference type="ARBA" id="ARBA00004571"/>
    </source>
</evidence>
<evidence type="ECO:0000256" key="9">
    <source>
        <dbReference type="RuleBase" id="RU003357"/>
    </source>
</evidence>
<dbReference type="OrthoDB" id="7582244at2"/>
<keyword evidence="7 8" id="KW-0998">Cell outer membrane</keyword>
<dbReference type="RefSeq" id="WP_099473622.1">
    <property type="nucleotide sequence ID" value="NZ_CP041025.1"/>
</dbReference>
<feature type="signal peptide" evidence="10">
    <location>
        <begin position="1"/>
        <end position="28"/>
    </location>
</feature>
<dbReference type="Gene3D" id="2.170.130.10">
    <property type="entry name" value="TonB-dependent receptor, plug domain"/>
    <property type="match status" value="1"/>
</dbReference>
<dbReference type="InParanoid" id="A0A2G4YQG4"/>
<dbReference type="PANTHER" id="PTHR47234">
    <property type="match status" value="1"/>
</dbReference>
<keyword evidence="3 8" id="KW-1134">Transmembrane beta strand</keyword>